<organism evidence="1">
    <name type="scientific">marine sediment metagenome</name>
    <dbReference type="NCBI Taxonomy" id="412755"/>
    <lineage>
        <taxon>unclassified sequences</taxon>
        <taxon>metagenomes</taxon>
        <taxon>ecological metagenomes</taxon>
    </lineage>
</organism>
<gene>
    <name evidence="1" type="ORF">S03H2_68222</name>
</gene>
<comment type="caution">
    <text evidence="1">The sequence shown here is derived from an EMBL/GenBank/DDBJ whole genome shotgun (WGS) entry which is preliminary data.</text>
</comment>
<feature type="non-terminal residue" evidence="1">
    <location>
        <position position="1"/>
    </location>
</feature>
<sequence length="105" mass="12141">INLMVTPVRDGFGKLTINAYWMKLVEYTDKVQHIRKTISASKINSILKNKQFLQNGETDVFNINDFILPSSKNDTKKIEKEFKEKSDFQHLVIIGFEGTFSQLSK</sequence>
<proteinExistence type="predicted"/>
<evidence type="ECO:0000313" key="1">
    <source>
        <dbReference type="EMBL" id="GAH81637.1"/>
    </source>
</evidence>
<accession>X1IIU9</accession>
<name>X1IIU9_9ZZZZ</name>
<dbReference type="EMBL" id="BARU01044817">
    <property type="protein sequence ID" value="GAH81637.1"/>
    <property type="molecule type" value="Genomic_DNA"/>
</dbReference>
<dbReference type="AlphaFoldDB" id="X1IIU9"/>
<reference evidence="1" key="1">
    <citation type="journal article" date="2014" name="Front. Microbiol.">
        <title>High frequency of phylogenetically diverse reductive dehalogenase-homologous genes in deep subseafloor sedimentary metagenomes.</title>
        <authorList>
            <person name="Kawai M."/>
            <person name="Futagami T."/>
            <person name="Toyoda A."/>
            <person name="Takaki Y."/>
            <person name="Nishi S."/>
            <person name="Hori S."/>
            <person name="Arai W."/>
            <person name="Tsubouchi T."/>
            <person name="Morono Y."/>
            <person name="Uchiyama I."/>
            <person name="Ito T."/>
            <person name="Fujiyama A."/>
            <person name="Inagaki F."/>
            <person name="Takami H."/>
        </authorList>
    </citation>
    <scope>NUCLEOTIDE SEQUENCE</scope>
    <source>
        <strain evidence="1">Expedition CK06-06</strain>
    </source>
</reference>
<protein>
    <submittedName>
        <fullName evidence="1">Uncharacterized protein</fullName>
    </submittedName>
</protein>